<organism evidence="4 5">
    <name type="scientific">Solanum pennellii</name>
    <name type="common">Tomato</name>
    <name type="synonym">Lycopersicon pennellii</name>
    <dbReference type="NCBI Taxonomy" id="28526"/>
    <lineage>
        <taxon>Eukaryota</taxon>
        <taxon>Viridiplantae</taxon>
        <taxon>Streptophyta</taxon>
        <taxon>Embryophyta</taxon>
        <taxon>Tracheophyta</taxon>
        <taxon>Spermatophyta</taxon>
        <taxon>Magnoliopsida</taxon>
        <taxon>eudicotyledons</taxon>
        <taxon>Gunneridae</taxon>
        <taxon>Pentapetalae</taxon>
        <taxon>asterids</taxon>
        <taxon>lamiids</taxon>
        <taxon>Solanales</taxon>
        <taxon>Solanaceae</taxon>
        <taxon>Solanoideae</taxon>
        <taxon>Solaneae</taxon>
        <taxon>Solanum</taxon>
        <taxon>Solanum subgen. Lycopersicon</taxon>
    </lineage>
</organism>
<evidence type="ECO:0000256" key="1">
    <source>
        <dbReference type="SAM" id="Coils"/>
    </source>
</evidence>
<feature type="compositionally biased region" description="Pro residues" evidence="2">
    <location>
        <begin position="102"/>
        <end position="115"/>
    </location>
</feature>
<dbReference type="InterPro" id="IPR046796">
    <property type="entry name" value="Transposase_32_dom"/>
</dbReference>
<keyword evidence="1" id="KW-0175">Coiled coil</keyword>
<proteinExistence type="predicted"/>
<dbReference type="GeneID" id="107032636"/>
<gene>
    <name evidence="5" type="primary">LOC107032636</name>
</gene>
<feature type="compositionally biased region" description="Low complexity" evidence="2">
    <location>
        <begin position="144"/>
        <end position="155"/>
    </location>
</feature>
<sequence>MVNPLVAYSDDESSSDSAFSQGEENPVVDVVPNLGEESQLPTKPSTPKSDPSTSPSPKAPSPPPPVKEASPPVGADSSPPPIIESPPPPVKEASPPVGADSSPPPIIESPPPPVQETPLSPVQETPLSPVQETPLSPVHETPLSSNPETPTTTVPNNPPSSPSHKTTTQNPPPSPLNDDILLSTLHPKKPRRPRKHIAVKQVRPHRPVTRSANVVKPTDDATSGVKRRRLGKSPVHSSVSPMNLDSETDDVSEGKHSATPQSKSKSAKRNADKFLKVGRKKYFQTKSVLRGRTFHPDILSMDIVKQVCELLRFQGWEELFLEPSLIYEKEVVEFYTNLVILEGDVVSSSVKGVDIVFDATKLGEILHIPSVGINEYNWGFDEYSSLPAKFSQGRVNSRAQTVLKGIMRSLHKLLFEIVHKVILPRGHQRHIASIRDMRLLNALECKERIDWPTLIIKHLARIVDPKLGSHQLAFGNLLTRVFDAFEVPLGEGRILTHADIFTQTILADCGIPMESEQVATASPRTYGPVAQLLRELKVAEEKNATLESENQKLRVELDTSNAEIHRLKDQLVQQQLANNARVDRVLDMLASASTRPGQPSH</sequence>
<dbReference type="Pfam" id="PF20167">
    <property type="entry name" value="Transposase_32"/>
    <property type="match status" value="1"/>
</dbReference>
<feature type="compositionally biased region" description="Basic residues" evidence="2">
    <location>
        <begin position="186"/>
        <end position="208"/>
    </location>
</feature>
<protein>
    <submittedName>
        <fullName evidence="5">Uncharacterized protein LOC107032636</fullName>
    </submittedName>
</protein>
<evidence type="ECO:0000313" key="4">
    <source>
        <dbReference type="Proteomes" id="UP000694930"/>
    </source>
</evidence>
<feature type="compositionally biased region" description="Pro residues" evidence="2">
    <location>
        <begin position="78"/>
        <end position="90"/>
    </location>
</feature>
<evidence type="ECO:0000256" key="2">
    <source>
        <dbReference type="SAM" id="MobiDB-lite"/>
    </source>
</evidence>
<evidence type="ECO:0000259" key="3">
    <source>
        <dbReference type="Pfam" id="PF20167"/>
    </source>
</evidence>
<feature type="compositionally biased region" description="Pro residues" evidence="2">
    <location>
        <begin position="57"/>
        <end position="66"/>
    </location>
</feature>
<reference evidence="5" key="2">
    <citation type="submission" date="2025-08" db="UniProtKB">
        <authorList>
            <consortium name="RefSeq"/>
        </authorList>
    </citation>
    <scope>IDENTIFICATION</scope>
</reference>
<feature type="compositionally biased region" description="Polar residues" evidence="2">
    <location>
        <begin position="117"/>
        <end position="134"/>
    </location>
</feature>
<feature type="coiled-coil region" evidence="1">
    <location>
        <begin position="529"/>
        <end position="577"/>
    </location>
</feature>
<evidence type="ECO:0000313" key="5">
    <source>
        <dbReference type="RefSeq" id="XP_015089713.1"/>
    </source>
</evidence>
<keyword evidence="4" id="KW-1185">Reference proteome</keyword>
<dbReference type="RefSeq" id="XP_015089713.1">
    <property type="nucleotide sequence ID" value="XM_015234227.1"/>
</dbReference>
<feature type="domain" description="Putative plant transposon protein" evidence="3">
    <location>
        <begin position="314"/>
        <end position="488"/>
    </location>
</feature>
<accession>A0ABM1HSK5</accession>
<feature type="compositionally biased region" description="Polar residues" evidence="2">
    <location>
        <begin position="235"/>
        <end position="245"/>
    </location>
</feature>
<dbReference type="Proteomes" id="UP000694930">
    <property type="component" value="Chromosome 10"/>
</dbReference>
<feature type="compositionally biased region" description="Low complexity" evidence="2">
    <location>
        <begin position="41"/>
        <end position="56"/>
    </location>
</feature>
<feature type="region of interest" description="Disordered" evidence="2">
    <location>
        <begin position="1"/>
        <end position="270"/>
    </location>
</feature>
<reference evidence="4" key="1">
    <citation type="journal article" date="2014" name="Nat. Genet.">
        <title>The genome of the stress-tolerant wild tomato species Solanum pennellii.</title>
        <authorList>
            <person name="Bolger A."/>
            <person name="Scossa F."/>
            <person name="Bolger M.E."/>
            <person name="Lanz C."/>
            <person name="Maumus F."/>
            <person name="Tohge T."/>
            <person name="Quesneville H."/>
            <person name="Alseekh S."/>
            <person name="Sorensen I."/>
            <person name="Lichtenstein G."/>
            <person name="Fich E.A."/>
            <person name="Conte M."/>
            <person name="Keller H."/>
            <person name="Schneeberger K."/>
            <person name="Schwacke R."/>
            <person name="Ofner I."/>
            <person name="Vrebalov J."/>
            <person name="Xu Y."/>
            <person name="Osorio S."/>
            <person name="Aflitos S.A."/>
            <person name="Schijlen E."/>
            <person name="Jimenez-Gomez J.M."/>
            <person name="Ryngajllo M."/>
            <person name="Kimura S."/>
            <person name="Kumar R."/>
            <person name="Koenig D."/>
            <person name="Headland L.R."/>
            <person name="Maloof J.N."/>
            <person name="Sinha N."/>
            <person name="van Ham R.C."/>
            <person name="Lankhorst R.K."/>
            <person name="Mao L."/>
            <person name="Vogel A."/>
            <person name="Arsova B."/>
            <person name="Panstruga R."/>
            <person name="Fei Z."/>
            <person name="Rose J.K."/>
            <person name="Zamir D."/>
            <person name="Carrari F."/>
            <person name="Giovannoni J.J."/>
            <person name="Weigel D."/>
            <person name="Usadel B."/>
            <person name="Fernie A.R."/>
        </authorList>
    </citation>
    <scope>NUCLEOTIDE SEQUENCE [LARGE SCALE GENOMIC DNA]</scope>
    <source>
        <strain evidence="4">cv. LA0716</strain>
    </source>
</reference>
<name>A0ABM1HSK5_SOLPN</name>